<evidence type="ECO:0000256" key="6">
    <source>
        <dbReference type="ARBA" id="ARBA00023306"/>
    </source>
</evidence>
<evidence type="ECO:0000256" key="3">
    <source>
        <dbReference type="ARBA" id="ARBA00022618"/>
    </source>
</evidence>
<dbReference type="PANTHER" id="PTHR35851">
    <property type="entry name" value="CELL DIVISION PROTEIN FTSQ"/>
    <property type="match status" value="1"/>
</dbReference>
<keyword evidence="5 7" id="KW-1133">Transmembrane helix</keyword>
<keyword evidence="4 7" id="KW-0812">Transmembrane</keyword>
<evidence type="ECO:0000256" key="7">
    <source>
        <dbReference type="SAM" id="Phobius"/>
    </source>
</evidence>
<keyword evidence="7" id="KW-0472">Membrane</keyword>
<name>A0A382GGH5_9ZZZZ</name>
<evidence type="ECO:0000313" key="10">
    <source>
        <dbReference type="EMBL" id="SVB73952.1"/>
    </source>
</evidence>
<evidence type="ECO:0000256" key="2">
    <source>
        <dbReference type="ARBA" id="ARBA00022519"/>
    </source>
</evidence>
<dbReference type="InterPro" id="IPR013685">
    <property type="entry name" value="POTRA_FtsQ_type"/>
</dbReference>
<dbReference type="Pfam" id="PF03799">
    <property type="entry name" value="FtsQ_DivIB_C"/>
    <property type="match status" value="1"/>
</dbReference>
<evidence type="ECO:0000259" key="8">
    <source>
        <dbReference type="Pfam" id="PF03799"/>
    </source>
</evidence>
<evidence type="ECO:0000259" key="9">
    <source>
        <dbReference type="Pfam" id="PF08478"/>
    </source>
</evidence>
<accession>A0A382GGH5</accession>
<keyword evidence="1" id="KW-1003">Cell membrane</keyword>
<organism evidence="10">
    <name type="scientific">marine metagenome</name>
    <dbReference type="NCBI Taxonomy" id="408172"/>
    <lineage>
        <taxon>unclassified sequences</taxon>
        <taxon>metagenomes</taxon>
        <taxon>ecological metagenomes</taxon>
    </lineage>
</organism>
<dbReference type="AlphaFoldDB" id="A0A382GGH5"/>
<dbReference type="EMBL" id="UINC01055272">
    <property type="protein sequence ID" value="SVB73952.1"/>
    <property type="molecule type" value="Genomic_DNA"/>
</dbReference>
<evidence type="ECO:0000256" key="5">
    <source>
        <dbReference type="ARBA" id="ARBA00022989"/>
    </source>
</evidence>
<gene>
    <name evidence="10" type="ORF">METZ01_LOCUS226806</name>
</gene>
<dbReference type="Gene3D" id="3.40.50.11690">
    <property type="entry name" value="Cell division protein FtsQ/DivIB"/>
    <property type="match status" value="1"/>
</dbReference>
<sequence>MSLPALDWRVLVKVAPAVVVIALVCVGTVWVVGRPIDTVRVAGAFERVSAVQVEAALSPHLSGGFLGADLNLLQHKLTGLPWIARASIRRKWPAFLEVMVEEESPAACWGEDGLLNTNGILFVEHASHVPVELPRLDGPPGTHSRVAKRYFDVQTSLEQHGLSAVSLRLDKRGAWELQLSNGIVVRFGTVAVDEQLVRFFRALDRVIESRSKRIIYVDMRYTNGFAIRWKGTSVIPAAMAQENRPNA</sequence>
<dbReference type="GO" id="GO:0090529">
    <property type="term" value="P:cell septum assembly"/>
    <property type="evidence" value="ECO:0007669"/>
    <property type="project" value="InterPro"/>
</dbReference>
<dbReference type="InterPro" id="IPR026579">
    <property type="entry name" value="FtsQ"/>
</dbReference>
<keyword evidence="6" id="KW-0131">Cell cycle</keyword>
<evidence type="ECO:0000256" key="4">
    <source>
        <dbReference type="ARBA" id="ARBA00022692"/>
    </source>
</evidence>
<dbReference type="Pfam" id="PF08478">
    <property type="entry name" value="POTRA_1"/>
    <property type="match status" value="1"/>
</dbReference>
<feature type="transmembrane region" description="Helical" evidence="7">
    <location>
        <begin position="12"/>
        <end position="32"/>
    </location>
</feature>
<dbReference type="InterPro" id="IPR005548">
    <property type="entry name" value="Cell_div_FtsQ/DivIB_C"/>
</dbReference>
<dbReference type="HAMAP" id="MF_00911">
    <property type="entry name" value="FtsQ_subfam"/>
    <property type="match status" value="1"/>
</dbReference>
<keyword evidence="3" id="KW-0132">Cell division</keyword>
<reference evidence="10" key="1">
    <citation type="submission" date="2018-05" db="EMBL/GenBank/DDBJ databases">
        <authorList>
            <person name="Lanie J.A."/>
            <person name="Ng W.-L."/>
            <person name="Kazmierczak K.M."/>
            <person name="Andrzejewski T.M."/>
            <person name="Davidsen T.M."/>
            <person name="Wayne K.J."/>
            <person name="Tettelin H."/>
            <person name="Glass J.I."/>
            <person name="Rusch D."/>
            <person name="Podicherti R."/>
            <person name="Tsui H.-C.T."/>
            <person name="Winkler M.E."/>
        </authorList>
    </citation>
    <scope>NUCLEOTIDE SEQUENCE</scope>
</reference>
<protein>
    <submittedName>
        <fullName evidence="10">Uncharacterized protein</fullName>
    </submittedName>
</protein>
<dbReference type="InterPro" id="IPR045335">
    <property type="entry name" value="FtsQ_C_sf"/>
</dbReference>
<feature type="domain" description="POTRA" evidence="9">
    <location>
        <begin position="35"/>
        <end position="102"/>
    </location>
</feature>
<proteinExistence type="inferred from homology"/>
<keyword evidence="2" id="KW-0997">Cell inner membrane</keyword>
<dbReference type="PANTHER" id="PTHR35851:SF1">
    <property type="entry name" value="CELL DIVISION PROTEIN FTSQ"/>
    <property type="match status" value="1"/>
</dbReference>
<dbReference type="Gene3D" id="3.10.20.310">
    <property type="entry name" value="membrane protein fhac"/>
    <property type="match status" value="1"/>
</dbReference>
<evidence type="ECO:0000256" key="1">
    <source>
        <dbReference type="ARBA" id="ARBA00022475"/>
    </source>
</evidence>
<feature type="domain" description="Cell division protein FtsQ/DivIB C-terminal" evidence="8">
    <location>
        <begin position="107"/>
        <end position="220"/>
    </location>
</feature>